<feature type="chain" id="PRO_5020690928" description="Secreted protein" evidence="1">
    <location>
        <begin position="22"/>
        <end position="100"/>
    </location>
</feature>
<accession>A0A4U5P938</accession>
<feature type="signal peptide" evidence="1">
    <location>
        <begin position="1"/>
        <end position="21"/>
    </location>
</feature>
<gene>
    <name evidence="2" type="ORF">L596_007144</name>
</gene>
<sequence>MQGSVNGWSGGCRWLWAVCRGYVCVCAKCKVRCELEVQEKANCIVQMHLAEEPFRLFSVIRLVRLKSRLIACQNVSYCARSTRAAAEGAASSANVAAAQN</sequence>
<dbReference type="EMBL" id="AZBU02000002">
    <property type="protein sequence ID" value="TKR92503.1"/>
    <property type="molecule type" value="Genomic_DNA"/>
</dbReference>
<comment type="caution">
    <text evidence="2">The sequence shown here is derived from an EMBL/GenBank/DDBJ whole genome shotgun (WGS) entry which is preliminary data.</text>
</comment>
<keyword evidence="3" id="KW-1185">Reference proteome</keyword>
<evidence type="ECO:0008006" key="4">
    <source>
        <dbReference type="Google" id="ProtNLM"/>
    </source>
</evidence>
<reference evidence="2 3" key="2">
    <citation type="journal article" date="2019" name="G3 (Bethesda)">
        <title>Hybrid Assembly of the Genome of the Entomopathogenic Nematode Steinernema carpocapsae Identifies the X-Chromosome.</title>
        <authorList>
            <person name="Serra L."/>
            <person name="Macchietto M."/>
            <person name="Macias-Munoz A."/>
            <person name="McGill C.J."/>
            <person name="Rodriguez I.M."/>
            <person name="Rodriguez B."/>
            <person name="Murad R."/>
            <person name="Mortazavi A."/>
        </authorList>
    </citation>
    <scope>NUCLEOTIDE SEQUENCE [LARGE SCALE GENOMIC DNA]</scope>
    <source>
        <strain evidence="2 3">ALL</strain>
    </source>
</reference>
<dbReference type="Proteomes" id="UP000298663">
    <property type="component" value="Unassembled WGS sequence"/>
</dbReference>
<proteinExistence type="predicted"/>
<organism evidence="2 3">
    <name type="scientific">Steinernema carpocapsae</name>
    <name type="common">Entomopathogenic nematode</name>
    <dbReference type="NCBI Taxonomy" id="34508"/>
    <lineage>
        <taxon>Eukaryota</taxon>
        <taxon>Metazoa</taxon>
        <taxon>Ecdysozoa</taxon>
        <taxon>Nematoda</taxon>
        <taxon>Chromadorea</taxon>
        <taxon>Rhabditida</taxon>
        <taxon>Tylenchina</taxon>
        <taxon>Panagrolaimomorpha</taxon>
        <taxon>Strongyloidoidea</taxon>
        <taxon>Steinernematidae</taxon>
        <taxon>Steinernema</taxon>
    </lineage>
</organism>
<evidence type="ECO:0000313" key="2">
    <source>
        <dbReference type="EMBL" id="TKR92503.1"/>
    </source>
</evidence>
<name>A0A4U5P938_STECR</name>
<reference evidence="2 3" key="1">
    <citation type="journal article" date="2015" name="Genome Biol.">
        <title>Comparative genomics of Steinernema reveals deeply conserved gene regulatory networks.</title>
        <authorList>
            <person name="Dillman A.R."/>
            <person name="Macchietto M."/>
            <person name="Porter C.F."/>
            <person name="Rogers A."/>
            <person name="Williams B."/>
            <person name="Antoshechkin I."/>
            <person name="Lee M.M."/>
            <person name="Goodwin Z."/>
            <person name="Lu X."/>
            <person name="Lewis E.E."/>
            <person name="Goodrich-Blair H."/>
            <person name="Stock S.P."/>
            <person name="Adams B.J."/>
            <person name="Sternberg P.W."/>
            <person name="Mortazavi A."/>
        </authorList>
    </citation>
    <scope>NUCLEOTIDE SEQUENCE [LARGE SCALE GENOMIC DNA]</scope>
    <source>
        <strain evidence="2 3">ALL</strain>
    </source>
</reference>
<dbReference type="AlphaFoldDB" id="A0A4U5P938"/>
<evidence type="ECO:0000256" key="1">
    <source>
        <dbReference type="SAM" id="SignalP"/>
    </source>
</evidence>
<keyword evidence="1" id="KW-0732">Signal</keyword>
<protein>
    <recommendedName>
        <fullName evidence="4">Secreted protein</fullName>
    </recommendedName>
</protein>
<evidence type="ECO:0000313" key="3">
    <source>
        <dbReference type="Proteomes" id="UP000298663"/>
    </source>
</evidence>